<keyword evidence="2" id="KW-0677">Repeat</keyword>
<dbReference type="PANTHER" id="PTHR11017:SF527">
    <property type="entry name" value="TMV RESISTANCE PROTEIN N-LIKE"/>
    <property type="match status" value="1"/>
</dbReference>
<reference evidence="4 5" key="1">
    <citation type="submission" date="2021-09" db="EMBL/GenBank/DDBJ databases">
        <title>Genomic insights and catalytic innovation underlie evolution of tropane alkaloids biosynthesis.</title>
        <authorList>
            <person name="Wang Y.-J."/>
            <person name="Tian T."/>
            <person name="Huang J.-P."/>
            <person name="Huang S.-X."/>
        </authorList>
    </citation>
    <scope>NUCLEOTIDE SEQUENCE [LARGE SCALE GENOMIC DNA]</scope>
    <source>
        <strain evidence="4">KIB-2018</strain>
        <tissue evidence="4">Leaf</tissue>
    </source>
</reference>
<dbReference type="InterPro" id="IPR044974">
    <property type="entry name" value="Disease_R_plants"/>
</dbReference>
<dbReference type="PANTHER" id="PTHR11017">
    <property type="entry name" value="LEUCINE-RICH REPEAT-CONTAINING PROTEIN"/>
    <property type="match status" value="1"/>
</dbReference>
<comment type="caution">
    <text evidence="4">The sequence shown here is derived from an EMBL/GenBank/DDBJ whole genome shotgun (WGS) entry which is preliminary data.</text>
</comment>
<evidence type="ECO:0000256" key="1">
    <source>
        <dbReference type="ARBA" id="ARBA00022614"/>
    </source>
</evidence>
<dbReference type="AlphaFoldDB" id="A0AAV8S400"/>
<organism evidence="4 5">
    <name type="scientific">Erythroxylum novogranatense</name>
    <dbReference type="NCBI Taxonomy" id="1862640"/>
    <lineage>
        <taxon>Eukaryota</taxon>
        <taxon>Viridiplantae</taxon>
        <taxon>Streptophyta</taxon>
        <taxon>Embryophyta</taxon>
        <taxon>Tracheophyta</taxon>
        <taxon>Spermatophyta</taxon>
        <taxon>Magnoliopsida</taxon>
        <taxon>eudicotyledons</taxon>
        <taxon>Gunneridae</taxon>
        <taxon>Pentapetalae</taxon>
        <taxon>rosids</taxon>
        <taxon>fabids</taxon>
        <taxon>Malpighiales</taxon>
        <taxon>Erythroxylaceae</taxon>
        <taxon>Erythroxylum</taxon>
    </lineage>
</organism>
<dbReference type="InterPro" id="IPR011713">
    <property type="entry name" value="Leu-rich_rpt_3"/>
</dbReference>
<dbReference type="InterPro" id="IPR032675">
    <property type="entry name" value="LRR_dom_sf"/>
</dbReference>
<dbReference type="Pfam" id="PF00560">
    <property type="entry name" value="LRR_1"/>
    <property type="match status" value="1"/>
</dbReference>
<dbReference type="SUPFAM" id="SSF52058">
    <property type="entry name" value="L domain-like"/>
    <property type="match status" value="1"/>
</dbReference>
<dbReference type="EMBL" id="JAIWQS010000266">
    <property type="protein sequence ID" value="KAJ8746845.1"/>
    <property type="molecule type" value="Genomic_DNA"/>
</dbReference>
<dbReference type="Pfam" id="PF07725">
    <property type="entry name" value="LRR_3"/>
    <property type="match status" value="1"/>
</dbReference>
<accession>A0AAV8S400</accession>
<dbReference type="GO" id="GO:0006952">
    <property type="term" value="P:defense response"/>
    <property type="evidence" value="ECO:0007669"/>
    <property type="project" value="InterPro"/>
</dbReference>
<evidence type="ECO:0000313" key="5">
    <source>
        <dbReference type="Proteomes" id="UP001159364"/>
    </source>
</evidence>
<dbReference type="Proteomes" id="UP001159364">
    <property type="component" value="Unassembled WGS sequence"/>
</dbReference>
<keyword evidence="5" id="KW-1185">Reference proteome</keyword>
<keyword evidence="1" id="KW-0433">Leucine-rich repeat</keyword>
<dbReference type="Pfam" id="PF23282">
    <property type="entry name" value="WHD_ROQ1"/>
    <property type="match status" value="1"/>
</dbReference>
<gene>
    <name evidence="4" type="ORF">K2173_003851</name>
</gene>
<dbReference type="InterPro" id="IPR001611">
    <property type="entry name" value="Leu-rich_rpt"/>
</dbReference>
<dbReference type="InterPro" id="IPR058192">
    <property type="entry name" value="WHD_ROQ1-like"/>
</dbReference>
<dbReference type="Gene3D" id="3.80.10.10">
    <property type="entry name" value="Ribonuclease Inhibitor"/>
    <property type="match status" value="2"/>
</dbReference>
<sequence>MKVLECCALYPDIGIRVLIDKSLVTVSDDRIWMHDLLQEMGREIVKQNSYENPGKRSRVWLYEDIEHVLKQNEGMEEIEGIVLEWEGSERGNLSTKAFPKMKKLRFLIVRNCHSFESVHHLPDDQLKYLEWNDYPSKTLPPSFQPDKLVELNLRHSHIEQLWKSMKAIKPLQNLKLIDLSHCQSLRKTPDFRWFPNVEIVKLERCTRLRKVHDSIGTLRDLFSLNLKDCTNLVDLPSSIGNLKSLKNLILSGCSKLEKLPERLQNLTCLEVLDLGKTAVRQLPPYLKLSKSLQVLSFHGCNEPQRKSWDLVSPFRTLPRNNPSPVTSMLTSLLDFCYLKILDLSNCNLTEGAIPDHLSCFTALGTLNLSGNDFFSLPASIRQLSNLEVLIVDNCKKLESLPELPLGIKYVSMFDCESLTDLPSRPLEAGKPSKQFELVLSNSHKLNQLRGNDGFSYVLDRLYFLLKNWPQGLAVSAVYVVDDDKKLWNEDDDSEFPRIQCFVQPNTEKASSSNHPFTLLLERDAWKPGFDQHWFIYIPERCYEGGVELWNNIDVRFSCRRLTVKKCGVRLVYEQDVEELDPCKSQQHKANNSITFVE</sequence>
<feature type="domain" description="Disease resistance protein Roq1-like winged-helix" evidence="3">
    <location>
        <begin position="2"/>
        <end position="49"/>
    </location>
</feature>
<evidence type="ECO:0000313" key="4">
    <source>
        <dbReference type="EMBL" id="KAJ8746845.1"/>
    </source>
</evidence>
<protein>
    <recommendedName>
        <fullName evidence="3">Disease resistance protein Roq1-like winged-helix domain-containing protein</fullName>
    </recommendedName>
</protein>
<dbReference type="SUPFAM" id="SSF46785">
    <property type="entry name" value="Winged helix' DNA-binding domain"/>
    <property type="match status" value="1"/>
</dbReference>
<dbReference type="InterPro" id="IPR036390">
    <property type="entry name" value="WH_DNA-bd_sf"/>
</dbReference>
<evidence type="ECO:0000256" key="2">
    <source>
        <dbReference type="ARBA" id="ARBA00022737"/>
    </source>
</evidence>
<name>A0AAV8S400_9ROSI</name>
<evidence type="ECO:0000259" key="3">
    <source>
        <dbReference type="Pfam" id="PF23282"/>
    </source>
</evidence>
<proteinExistence type="predicted"/>